<keyword evidence="2" id="KW-1185">Reference proteome</keyword>
<dbReference type="EMBL" id="CP036525">
    <property type="protein sequence ID" value="QDT05988.1"/>
    <property type="molecule type" value="Genomic_DNA"/>
</dbReference>
<organism evidence="1 2">
    <name type="scientific">Rubripirellula lacrimiformis</name>
    <dbReference type="NCBI Taxonomy" id="1930273"/>
    <lineage>
        <taxon>Bacteria</taxon>
        <taxon>Pseudomonadati</taxon>
        <taxon>Planctomycetota</taxon>
        <taxon>Planctomycetia</taxon>
        <taxon>Pirellulales</taxon>
        <taxon>Pirellulaceae</taxon>
        <taxon>Rubripirellula</taxon>
    </lineage>
</organism>
<protein>
    <submittedName>
        <fullName evidence="1">Uncharacterized protein</fullName>
    </submittedName>
</protein>
<dbReference type="AlphaFoldDB" id="A0A517NFY5"/>
<name>A0A517NFY5_9BACT</name>
<reference evidence="1 2" key="1">
    <citation type="submission" date="2019-02" db="EMBL/GenBank/DDBJ databases">
        <title>Deep-cultivation of Planctomycetes and their phenomic and genomic characterization uncovers novel biology.</title>
        <authorList>
            <person name="Wiegand S."/>
            <person name="Jogler M."/>
            <person name="Boedeker C."/>
            <person name="Pinto D."/>
            <person name="Vollmers J."/>
            <person name="Rivas-Marin E."/>
            <person name="Kohn T."/>
            <person name="Peeters S.H."/>
            <person name="Heuer A."/>
            <person name="Rast P."/>
            <person name="Oberbeckmann S."/>
            <person name="Bunk B."/>
            <person name="Jeske O."/>
            <person name="Meyerdierks A."/>
            <person name="Storesund J.E."/>
            <person name="Kallscheuer N."/>
            <person name="Luecker S."/>
            <person name="Lage O.M."/>
            <person name="Pohl T."/>
            <person name="Merkel B.J."/>
            <person name="Hornburger P."/>
            <person name="Mueller R.-W."/>
            <person name="Bruemmer F."/>
            <person name="Labrenz M."/>
            <person name="Spormann A.M."/>
            <person name="Op den Camp H."/>
            <person name="Overmann J."/>
            <person name="Amann R."/>
            <person name="Jetten M.S.M."/>
            <person name="Mascher T."/>
            <person name="Medema M.H."/>
            <person name="Devos D.P."/>
            <person name="Kaster A.-K."/>
            <person name="Ovreas L."/>
            <person name="Rohde M."/>
            <person name="Galperin M.Y."/>
            <person name="Jogler C."/>
        </authorList>
    </citation>
    <scope>NUCLEOTIDE SEQUENCE [LARGE SCALE GENOMIC DNA]</scope>
    <source>
        <strain evidence="1 2">K22_7</strain>
    </source>
</reference>
<evidence type="ECO:0000313" key="2">
    <source>
        <dbReference type="Proteomes" id="UP000318538"/>
    </source>
</evidence>
<gene>
    <name evidence="1" type="ORF">K227x_43950</name>
</gene>
<evidence type="ECO:0000313" key="1">
    <source>
        <dbReference type="EMBL" id="QDT05988.1"/>
    </source>
</evidence>
<accession>A0A517NFY5</accession>
<proteinExistence type="predicted"/>
<dbReference type="Proteomes" id="UP000318538">
    <property type="component" value="Chromosome"/>
</dbReference>
<dbReference type="KEGG" id="rlc:K227x_43950"/>
<sequence>MKTDTCRWTSDPWGAAGTESEKARFLTWLLRFYVIR</sequence>